<organism evidence="2 3">
    <name type="scientific">Nocardioides lentus</name>
    <dbReference type="NCBI Taxonomy" id="338077"/>
    <lineage>
        <taxon>Bacteria</taxon>
        <taxon>Bacillati</taxon>
        <taxon>Actinomycetota</taxon>
        <taxon>Actinomycetes</taxon>
        <taxon>Propionibacteriales</taxon>
        <taxon>Nocardioidaceae</taxon>
        <taxon>Nocardioides</taxon>
    </lineage>
</organism>
<accession>A0ABN2PPU8</accession>
<protein>
    <submittedName>
        <fullName evidence="2">Uncharacterized protein</fullName>
    </submittedName>
</protein>
<evidence type="ECO:0000256" key="1">
    <source>
        <dbReference type="SAM" id="MobiDB-lite"/>
    </source>
</evidence>
<comment type="caution">
    <text evidence="2">The sequence shown here is derived from an EMBL/GenBank/DDBJ whole genome shotgun (WGS) entry which is preliminary data.</text>
</comment>
<dbReference type="EMBL" id="BAAAMY010000007">
    <property type="protein sequence ID" value="GAA1926497.1"/>
    <property type="molecule type" value="Genomic_DNA"/>
</dbReference>
<proteinExistence type="predicted"/>
<dbReference type="Proteomes" id="UP001501612">
    <property type="component" value="Unassembled WGS sequence"/>
</dbReference>
<name>A0ABN2PPU8_9ACTN</name>
<evidence type="ECO:0000313" key="3">
    <source>
        <dbReference type="Proteomes" id="UP001501612"/>
    </source>
</evidence>
<sequence length="74" mass="8114">MGEAHEAHEAHEAYEAHEADGTVWFRVADLAFPTTPTRPPWCRPRPASGRERAAWPWGAGAPSRGGALRLLRLG</sequence>
<keyword evidence="3" id="KW-1185">Reference proteome</keyword>
<evidence type="ECO:0000313" key="2">
    <source>
        <dbReference type="EMBL" id="GAA1926497.1"/>
    </source>
</evidence>
<gene>
    <name evidence="2" type="ORF">GCM10009737_30410</name>
</gene>
<feature type="region of interest" description="Disordered" evidence="1">
    <location>
        <begin position="36"/>
        <end position="59"/>
    </location>
</feature>
<reference evidence="2 3" key="1">
    <citation type="journal article" date="2019" name="Int. J. Syst. Evol. Microbiol.">
        <title>The Global Catalogue of Microorganisms (GCM) 10K type strain sequencing project: providing services to taxonomists for standard genome sequencing and annotation.</title>
        <authorList>
            <consortium name="The Broad Institute Genomics Platform"/>
            <consortium name="The Broad Institute Genome Sequencing Center for Infectious Disease"/>
            <person name="Wu L."/>
            <person name="Ma J."/>
        </authorList>
    </citation>
    <scope>NUCLEOTIDE SEQUENCE [LARGE SCALE GENOMIC DNA]</scope>
    <source>
        <strain evidence="2 3">JCM 14046</strain>
    </source>
</reference>